<name>A0A1Q5UJ89_9EURO</name>
<dbReference type="Pfam" id="PF00106">
    <property type="entry name" value="adh_short"/>
    <property type="match status" value="1"/>
</dbReference>
<dbReference type="STRING" id="1316194.A0A1Q5UJ89"/>
<dbReference type="Gene3D" id="3.30.360.10">
    <property type="entry name" value="Dihydrodipicolinate Reductase, domain 2"/>
    <property type="match status" value="1"/>
</dbReference>
<dbReference type="SUPFAM" id="SSF51735">
    <property type="entry name" value="NAD(P)-binding Rossmann-fold domains"/>
    <property type="match status" value="2"/>
</dbReference>
<keyword evidence="2" id="KW-0521">NADP</keyword>
<feature type="domain" description="Gfo/Idh/MocA-like oxidoreductase C-terminal" evidence="3">
    <location>
        <begin position="252"/>
        <end position="476"/>
    </location>
</feature>
<organism evidence="4 5">
    <name type="scientific">Penicillium subrubescens</name>
    <dbReference type="NCBI Taxonomy" id="1316194"/>
    <lineage>
        <taxon>Eukaryota</taxon>
        <taxon>Fungi</taxon>
        <taxon>Dikarya</taxon>
        <taxon>Ascomycota</taxon>
        <taxon>Pezizomycotina</taxon>
        <taxon>Eurotiomycetes</taxon>
        <taxon>Eurotiomycetidae</taxon>
        <taxon>Eurotiales</taxon>
        <taxon>Aspergillaceae</taxon>
        <taxon>Penicillium</taxon>
    </lineage>
</organism>
<dbReference type="InterPro" id="IPR036291">
    <property type="entry name" value="NAD(P)-bd_dom_sf"/>
</dbReference>
<dbReference type="AlphaFoldDB" id="A0A1Q5UJ89"/>
<dbReference type="Gene3D" id="3.40.50.720">
    <property type="entry name" value="NAD(P)-binding Rossmann-like Domain"/>
    <property type="match status" value="2"/>
</dbReference>
<dbReference type="PRINTS" id="PR00081">
    <property type="entry name" value="GDHRDH"/>
</dbReference>
<comment type="similarity">
    <text evidence="1">Belongs to the short-chain dehydrogenases/reductases (SDR) family.</text>
</comment>
<dbReference type="InterPro" id="IPR002347">
    <property type="entry name" value="SDR_fam"/>
</dbReference>
<evidence type="ECO:0000256" key="1">
    <source>
        <dbReference type="ARBA" id="ARBA00006484"/>
    </source>
</evidence>
<evidence type="ECO:0000313" key="5">
    <source>
        <dbReference type="Proteomes" id="UP000186955"/>
    </source>
</evidence>
<dbReference type="Proteomes" id="UP000186955">
    <property type="component" value="Unassembled WGS sequence"/>
</dbReference>
<dbReference type="InterPro" id="IPR004104">
    <property type="entry name" value="Gfo/Idh/MocA-like_OxRdtase_C"/>
</dbReference>
<dbReference type="PANTHER" id="PTHR42760">
    <property type="entry name" value="SHORT-CHAIN DEHYDROGENASES/REDUCTASES FAMILY MEMBER"/>
    <property type="match status" value="1"/>
</dbReference>
<protein>
    <recommendedName>
        <fullName evidence="3">Gfo/Idh/MocA-like oxidoreductase C-terminal domain-containing protein</fullName>
    </recommendedName>
</protein>
<comment type="caution">
    <text evidence="4">The sequence shown here is derived from an EMBL/GenBank/DDBJ whole genome shotgun (WGS) entry which is preliminary data.</text>
</comment>
<dbReference type="InterPro" id="IPR020904">
    <property type="entry name" value="Sc_DH/Rdtase_CS"/>
</dbReference>
<reference evidence="4 5" key="1">
    <citation type="submission" date="2016-10" db="EMBL/GenBank/DDBJ databases">
        <title>Genome sequence of the ascomycete fungus Penicillium subrubescens.</title>
        <authorList>
            <person name="De Vries R.P."/>
            <person name="Peng M."/>
            <person name="Dilokpimol A."/>
            <person name="Hilden K."/>
            <person name="Makela M.R."/>
            <person name="Grigoriev I."/>
            <person name="Riley R."/>
            <person name="Granchi Z."/>
        </authorList>
    </citation>
    <scope>NUCLEOTIDE SEQUENCE [LARGE SCALE GENOMIC DNA]</scope>
    <source>
        <strain evidence="4 5">CBS 132785</strain>
    </source>
</reference>
<proteinExistence type="inferred from homology"/>
<dbReference type="SUPFAM" id="SSF55347">
    <property type="entry name" value="Glyceraldehyde-3-phosphate dehydrogenase-like, C-terminal domain"/>
    <property type="match status" value="1"/>
</dbReference>
<evidence type="ECO:0000259" key="3">
    <source>
        <dbReference type="Pfam" id="PF02894"/>
    </source>
</evidence>
<gene>
    <name evidence="4" type="ORF">PENSUB_1816</name>
</gene>
<dbReference type="GO" id="GO:0016616">
    <property type="term" value="F:oxidoreductase activity, acting on the CH-OH group of donors, NAD or NADP as acceptor"/>
    <property type="evidence" value="ECO:0007669"/>
    <property type="project" value="TreeGrafter"/>
</dbReference>
<keyword evidence="5" id="KW-1185">Reference proteome</keyword>
<dbReference type="Pfam" id="PF02894">
    <property type="entry name" value="GFO_IDH_MocA_C"/>
    <property type="match status" value="1"/>
</dbReference>
<evidence type="ECO:0000313" key="4">
    <source>
        <dbReference type="EMBL" id="OKP12546.1"/>
    </source>
</evidence>
<dbReference type="EMBL" id="MNBE01000204">
    <property type="protein sequence ID" value="OKP12546.1"/>
    <property type="molecule type" value="Genomic_DNA"/>
</dbReference>
<dbReference type="PROSITE" id="PS00061">
    <property type="entry name" value="ADH_SHORT"/>
    <property type="match status" value="1"/>
</dbReference>
<dbReference type="CDD" id="cd05233">
    <property type="entry name" value="SDR_c"/>
    <property type="match status" value="1"/>
</dbReference>
<sequence>MDKVPTSDFEKILSVNLVGAYRVSQMAIPYLEQSLGGGVIINMSSCRASQQSKNGEAYAASKTGIEGLSMAMAVSLGPKIRVHVVSPGMVDVRCERNESLLPDVQTLRGDLDRDFQSEYAPTWGAGKSDALSEAHPVGRIGRGEDIARDDVVAQHMQGYAGCPRYESPDSLLALPYDVALIHGPDRENANYIRLALDSGARGIFVEKPGVAQPPEFYPLAEEIRQRKSTLVFEVGWELHYLETVAFARRILRESLLGTITMARFHGGCPGGAGAEPWQSDPRNIGGFFYSLGGHVVEIAVDLFGLPTQVVSSIRKLPAQPPHQGFSWMPSLFDGREVNPWQSIGTLVHEDIASAILEYEHFNVHLDFTAWEGSRYLRDWSVEIYGVEGSMRLNVDGPGSCLLLKEKKEEWESGRNELFEREVSLAAAFEKQMECFFRRVEGVGIDEEYCDESIVEKLLKLYSALYESARTQQWVTM</sequence>
<evidence type="ECO:0000256" key="2">
    <source>
        <dbReference type="ARBA" id="ARBA00022857"/>
    </source>
</evidence>
<accession>A0A1Q5UJ89</accession>